<dbReference type="Proteomes" id="UP000234752">
    <property type="component" value="Chromosome eg_2"/>
</dbReference>
<keyword evidence="2" id="KW-1185">Reference proteome</keyword>
<dbReference type="OrthoDB" id="528778at2"/>
<dbReference type="Pfam" id="PF13761">
    <property type="entry name" value="DUF4166"/>
    <property type="match status" value="1"/>
</dbReference>
<proteinExistence type="predicted"/>
<dbReference type="EMBL" id="CP025612">
    <property type="protein sequence ID" value="AUN32605.1"/>
    <property type="molecule type" value="Genomic_DNA"/>
</dbReference>
<gene>
    <name evidence="1" type="ORF">C0V82_19945</name>
</gene>
<name>A0A2K9NJU8_9PROT</name>
<dbReference type="RefSeq" id="WP_102114138.1">
    <property type="nucleotide sequence ID" value="NZ_BMGN01000007.1"/>
</dbReference>
<accession>A0A2K9NJU8</accession>
<sequence length="189" mass="20801">MTTHDAPLFRRLLGPTMDLLPNPVRDVHDGQGRLELSGLAQIDVMPGLLPGLICALMGLPRPGRNVPVTVIFDRTPTVEHWHRRFGDRVYASKLTAGTGAETGLLVERMGMITNVFRVGATASALHLTVVCCRFMGMPMPGWLAPRCAVVERQEDGSFTFDIPIDLPWLGRLIHYRGGLASAKNRHDLV</sequence>
<dbReference type="KEGG" id="ncb:C0V82_19945"/>
<dbReference type="AlphaFoldDB" id="A0A2K9NJU8"/>
<dbReference type="InterPro" id="IPR025311">
    <property type="entry name" value="DUF4166"/>
</dbReference>
<evidence type="ECO:0000313" key="2">
    <source>
        <dbReference type="Proteomes" id="UP000234752"/>
    </source>
</evidence>
<reference evidence="1 2" key="1">
    <citation type="submission" date="2017-12" db="EMBL/GenBank/DDBJ databases">
        <title>Genomes of bacteria within cyanobacterial aggregates.</title>
        <authorList>
            <person name="Cai H."/>
        </authorList>
    </citation>
    <scope>NUCLEOTIDE SEQUENCE [LARGE SCALE GENOMIC DNA]</scope>
    <source>
        <strain evidence="1 2">TH16</strain>
    </source>
</reference>
<organism evidence="1 2">
    <name type="scientific">Niveispirillum cyanobacteriorum</name>
    <dbReference type="NCBI Taxonomy" id="1612173"/>
    <lineage>
        <taxon>Bacteria</taxon>
        <taxon>Pseudomonadati</taxon>
        <taxon>Pseudomonadota</taxon>
        <taxon>Alphaproteobacteria</taxon>
        <taxon>Rhodospirillales</taxon>
        <taxon>Azospirillaceae</taxon>
        <taxon>Niveispirillum</taxon>
    </lineage>
</organism>
<evidence type="ECO:0000313" key="1">
    <source>
        <dbReference type="EMBL" id="AUN32605.1"/>
    </source>
</evidence>
<protein>
    <submittedName>
        <fullName evidence="1">DUF4166 domain-containing protein</fullName>
    </submittedName>
</protein>